<feature type="non-terminal residue" evidence="5">
    <location>
        <position position="1"/>
    </location>
</feature>
<sequence>ELVDHRNLLRIIAPQGLTSHGVQVVIGKENKAEVIQDYSVVISRYGLAKEAAGTIGVIGPTRMPYARAISTVSYLSSVLSGLMAELYGRELA</sequence>
<evidence type="ECO:0000256" key="1">
    <source>
        <dbReference type="ARBA" id="ARBA00022491"/>
    </source>
</evidence>
<evidence type="ECO:0000259" key="4">
    <source>
        <dbReference type="Pfam" id="PF01628"/>
    </source>
</evidence>
<proteinExistence type="predicted"/>
<dbReference type="PANTHER" id="PTHR34824">
    <property type="entry name" value="HEAT-INDUCIBLE TRANSCRIPTION REPRESSOR HRCA"/>
    <property type="match status" value="1"/>
</dbReference>
<comment type="caution">
    <text evidence="5">The sequence shown here is derived from an EMBL/GenBank/DDBJ whole genome shotgun (WGS) entry which is preliminary data.</text>
</comment>
<evidence type="ECO:0000313" key="5">
    <source>
        <dbReference type="EMBL" id="GAG92964.1"/>
    </source>
</evidence>
<accession>X1BAU7</accession>
<dbReference type="SUPFAM" id="SSF55781">
    <property type="entry name" value="GAF domain-like"/>
    <property type="match status" value="1"/>
</dbReference>
<keyword evidence="3" id="KW-0804">Transcription</keyword>
<dbReference type="Pfam" id="PF01628">
    <property type="entry name" value="HrcA"/>
    <property type="match status" value="1"/>
</dbReference>
<dbReference type="EMBL" id="BART01019528">
    <property type="protein sequence ID" value="GAG92964.1"/>
    <property type="molecule type" value="Genomic_DNA"/>
</dbReference>
<dbReference type="InterPro" id="IPR002571">
    <property type="entry name" value="HrcA"/>
</dbReference>
<dbReference type="InterPro" id="IPR029016">
    <property type="entry name" value="GAF-like_dom_sf"/>
</dbReference>
<dbReference type="AlphaFoldDB" id="X1BAU7"/>
<dbReference type="PANTHER" id="PTHR34824:SF1">
    <property type="entry name" value="HEAT-INDUCIBLE TRANSCRIPTION REPRESSOR HRCA"/>
    <property type="match status" value="1"/>
</dbReference>
<keyword evidence="2" id="KW-0805">Transcription regulation</keyword>
<evidence type="ECO:0000256" key="3">
    <source>
        <dbReference type="ARBA" id="ARBA00023163"/>
    </source>
</evidence>
<dbReference type="Gene3D" id="3.30.450.40">
    <property type="match status" value="1"/>
</dbReference>
<organism evidence="5">
    <name type="scientific">marine sediment metagenome</name>
    <dbReference type="NCBI Taxonomy" id="412755"/>
    <lineage>
        <taxon>unclassified sequences</taxon>
        <taxon>metagenomes</taxon>
        <taxon>ecological metagenomes</taxon>
    </lineage>
</organism>
<evidence type="ECO:0000256" key="2">
    <source>
        <dbReference type="ARBA" id="ARBA00023015"/>
    </source>
</evidence>
<feature type="domain" description="Heat-inducible transcription repressor HrcA C-terminal" evidence="4">
    <location>
        <begin position="5"/>
        <end position="69"/>
    </location>
</feature>
<dbReference type="GO" id="GO:0003677">
    <property type="term" value="F:DNA binding"/>
    <property type="evidence" value="ECO:0007669"/>
    <property type="project" value="InterPro"/>
</dbReference>
<dbReference type="GO" id="GO:0045892">
    <property type="term" value="P:negative regulation of DNA-templated transcription"/>
    <property type="evidence" value="ECO:0007669"/>
    <property type="project" value="TreeGrafter"/>
</dbReference>
<name>X1BAU7_9ZZZZ</name>
<protein>
    <recommendedName>
        <fullName evidence="4">Heat-inducible transcription repressor HrcA C-terminal domain-containing protein</fullName>
    </recommendedName>
</protein>
<reference evidence="5" key="1">
    <citation type="journal article" date="2014" name="Front. Microbiol.">
        <title>High frequency of phylogenetically diverse reductive dehalogenase-homologous genes in deep subseafloor sedimentary metagenomes.</title>
        <authorList>
            <person name="Kawai M."/>
            <person name="Futagami T."/>
            <person name="Toyoda A."/>
            <person name="Takaki Y."/>
            <person name="Nishi S."/>
            <person name="Hori S."/>
            <person name="Arai W."/>
            <person name="Tsubouchi T."/>
            <person name="Morono Y."/>
            <person name="Uchiyama I."/>
            <person name="Ito T."/>
            <person name="Fujiyama A."/>
            <person name="Inagaki F."/>
            <person name="Takami H."/>
        </authorList>
    </citation>
    <scope>NUCLEOTIDE SEQUENCE</scope>
    <source>
        <strain evidence="5">Expedition CK06-06</strain>
    </source>
</reference>
<dbReference type="InterPro" id="IPR021153">
    <property type="entry name" value="HrcA_C"/>
</dbReference>
<gene>
    <name evidence="5" type="ORF">S01H4_36512</name>
</gene>
<keyword evidence="1" id="KW-0678">Repressor</keyword>